<gene>
    <name evidence="1" type="ORF">M2272_004052</name>
</gene>
<comment type="caution">
    <text evidence="1">The sequence shown here is derived from an EMBL/GenBank/DDBJ whole genome shotgun (WGS) entry which is preliminary data.</text>
</comment>
<protein>
    <submittedName>
        <fullName evidence="1">Peroxiredoxin</fullName>
    </submittedName>
</protein>
<organism evidence="1 2">
    <name type="scientific">Mycolicibacterium frederiksbergense</name>
    <dbReference type="NCBI Taxonomy" id="117567"/>
    <lineage>
        <taxon>Bacteria</taxon>
        <taxon>Bacillati</taxon>
        <taxon>Actinomycetota</taxon>
        <taxon>Actinomycetes</taxon>
        <taxon>Mycobacteriales</taxon>
        <taxon>Mycobacteriaceae</taxon>
        <taxon>Mycolicibacterium</taxon>
    </lineage>
</organism>
<dbReference type="EMBL" id="JARXVE010000006">
    <property type="protein sequence ID" value="MDH6197399.1"/>
    <property type="molecule type" value="Genomic_DNA"/>
</dbReference>
<reference evidence="1 2" key="1">
    <citation type="submission" date="2023-04" db="EMBL/GenBank/DDBJ databases">
        <title>Forest soil microbial communities from Buena Vista Peninsula, Colon Province, Panama.</title>
        <authorList>
            <person name="Bouskill N."/>
        </authorList>
    </citation>
    <scope>NUCLEOTIDE SEQUENCE [LARGE SCALE GENOMIC DNA]</scope>
    <source>
        <strain evidence="1 2">AC80</strain>
    </source>
</reference>
<dbReference type="Proteomes" id="UP001160130">
    <property type="component" value="Unassembled WGS sequence"/>
</dbReference>
<dbReference type="SUPFAM" id="SSF52833">
    <property type="entry name" value="Thioredoxin-like"/>
    <property type="match status" value="1"/>
</dbReference>
<evidence type="ECO:0000313" key="2">
    <source>
        <dbReference type="Proteomes" id="UP001160130"/>
    </source>
</evidence>
<evidence type="ECO:0000313" key="1">
    <source>
        <dbReference type="EMBL" id="MDH6197399.1"/>
    </source>
</evidence>
<accession>A0ABT6L374</accession>
<dbReference type="Gene3D" id="3.40.30.10">
    <property type="entry name" value="Glutaredoxin"/>
    <property type="match status" value="1"/>
</dbReference>
<dbReference type="InterPro" id="IPR032801">
    <property type="entry name" value="PXL2A/B/C"/>
</dbReference>
<dbReference type="Pfam" id="PF13911">
    <property type="entry name" value="AhpC-TSA_2"/>
    <property type="match status" value="1"/>
</dbReference>
<sequence length="186" mass="20330">MTQSASPKPPRIIDRYQFLSVTGEHVPVPDPQGLVHLQFRRFAGCPICNLHLQSFVARHPEISAAGIREVVFFHSPATELAEHTAELPIATVADPDRDVYRLFGVESSPRALLDPRSWTAIVRGIALTLRGRFRAPAGRQPGGRLGLPADFLIAPDGEVLAAKYGAHADDQWSVDDLLARAASARR</sequence>
<keyword evidence="2" id="KW-1185">Reference proteome</keyword>
<proteinExistence type="predicted"/>
<dbReference type="InterPro" id="IPR036249">
    <property type="entry name" value="Thioredoxin-like_sf"/>
</dbReference>
<dbReference type="RefSeq" id="WP_280833989.1">
    <property type="nucleotide sequence ID" value="NZ_JARXVE010000006.1"/>
</dbReference>
<name>A0ABT6L374_9MYCO</name>
<dbReference type="CDD" id="cd02970">
    <property type="entry name" value="PRX_like2"/>
    <property type="match status" value="1"/>
</dbReference>